<feature type="domain" description="Peptidase M3A/M3B catalytic" evidence="7">
    <location>
        <begin position="2"/>
        <end position="101"/>
    </location>
</feature>
<protein>
    <submittedName>
        <fullName evidence="8">Oligoendopeptidase F</fullName>
        <ecNumber evidence="8">3.4.24.-</ecNumber>
    </submittedName>
</protein>
<sequence>MNDNYGELNKRYYGDEMEDDPEIHMEWSRIPHFYYNYYVFQYATGFSAASALAQKVLTKDPAALDRYLTYLKSGDSDYPIEVMKKAGVDMTKPDYIEDAMHVFEERLNELELLVDELEK</sequence>
<organism evidence="8 9">
    <name type="scientific">Tetragenococcus muriaticus 3MR10-3</name>
    <dbReference type="NCBI Taxonomy" id="1302648"/>
    <lineage>
        <taxon>Bacteria</taxon>
        <taxon>Bacillati</taxon>
        <taxon>Bacillota</taxon>
        <taxon>Bacilli</taxon>
        <taxon>Lactobacillales</taxon>
        <taxon>Enterococcaceae</taxon>
        <taxon>Tetragenococcus</taxon>
    </lineage>
</organism>
<dbReference type="GO" id="GO:0046872">
    <property type="term" value="F:metal ion binding"/>
    <property type="evidence" value="ECO:0007669"/>
    <property type="project" value="UniProtKB-UniRule"/>
</dbReference>
<dbReference type="Proteomes" id="UP000029381">
    <property type="component" value="Unassembled WGS sequence"/>
</dbReference>
<dbReference type="AlphaFoldDB" id="A0A091CDI2"/>
<dbReference type="EC" id="3.4.24.-" evidence="8"/>
<comment type="caution">
    <text evidence="8">The sequence shown here is derived from an EMBL/GenBank/DDBJ whole genome shotgun (WGS) entry which is preliminary data.</text>
</comment>
<reference evidence="8 9" key="1">
    <citation type="submission" date="2014-08" db="EMBL/GenBank/DDBJ databases">
        <title>Genome sequence of Tetragenococcus muriaticus.</title>
        <authorList>
            <person name="Chuea-nongthon C."/>
            <person name="Rodtong S."/>
            <person name="Yongsawatdigul J."/>
            <person name="Steele J.L."/>
            <person name="Liu X.-y."/>
            <person name="Speers J."/>
            <person name="Glasner J.D."/>
            <person name="Neeno-Eckwall E.C."/>
        </authorList>
    </citation>
    <scope>NUCLEOTIDE SEQUENCE [LARGE SCALE GENOMIC DNA]</scope>
    <source>
        <strain evidence="8 9">3MR10-3</strain>
    </source>
</reference>
<dbReference type="GO" id="GO:0004222">
    <property type="term" value="F:metalloendopeptidase activity"/>
    <property type="evidence" value="ECO:0007669"/>
    <property type="project" value="InterPro"/>
</dbReference>
<evidence type="ECO:0000313" key="8">
    <source>
        <dbReference type="EMBL" id="KFN92128.1"/>
    </source>
</evidence>
<dbReference type="SUPFAM" id="SSF55486">
    <property type="entry name" value="Metalloproteases ('zincins'), catalytic domain"/>
    <property type="match status" value="1"/>
</dbReference>
<proteinExistence type="inferred from homology"/>
<dbReference type="PATRIC" id="fig|1302648.3.peg.573"/>
<keyword evidence="9" id="KW-1185">Reference proteome</keyword>
<dbReference type="EMBL" id="JPVT01000058">
    <property type="protein sequence ID" value="KFN92128.1"/>
    <property type="molecule type" value="Genomic_DNA"/>
</dbReference>
<evidence type="ECO:0000256" key="1">
    <source>
        <dbReference type="ARBA" id="ARBA00022670"/>
    </source>
</evidence>
<evidence type="ECO:0000256" key="5">
    <source>
        <dbReference type="ARBA" id="ARBA00023049"/>
    </source>
</evidence>
<comment type="cofactor">
    <cofactor evidence="6">
        <name>Zn(2+)</name>
        <dbReference type="ChEBI" id="CHEBI:29105"/>
    </cofactor>
    <text evidence="6">Binds 1 zinc ion.</text>
</comment>
<comment type="similarity">
    <text evidence="6">Belongs to the peptidase M3 family.</text>
</comment>
<evidence type="ECO:0000313" key="9">
    <source>
        <dbReference type="Proteomes" id="UP000029381"/>
    </source>
</evidence>
<keyword evidence="3 6" id="KW-0378">Hydrolase</keyword>
<keyword evidence="5 6" id="KW-0482">Metalloprotease</keyword>
<evidence type="ECO:0000256" key="6">
    <source>
        <dbReference type="RuleBase" id="RU003435"/>
    </source>
</evidence>
<evidence type="ECO:0000256" key="4">
    <source>
        <dbReference type="ARBA" id="ARBA00022833"/>
    </source>
</evidence>
<gene>
    <name evidence="8" type="ORF">TMU3MR103_0589</name>
</gene>
<name>A0A091CDI2_9ENTE</name>
<accession>A0A091CDI2</accession>
<dbReference type="InterPro" id="IPR042088">
    <property type="entry name" value="OligoPept_F_C"/>
</dbReference>
<dbReference type="InterPro" id="IPR001567">
    <property type="entry name" value="Pept_M3A_M3B_dom"/>
</dbReference>
<evidence type="ECO:0000259" key="7">
    <source>
        <dbReference type="Pfam" id="PF01432"/>
    </source>
</evidence>
<dbReference type="Pfam" id="PF01432">
    <property type="entry name" value="Peptidase_M3"/>
    <property type="match status" value="1"/>
</dbReference>
<dbReference type="Gene3D" id="1.10.1370.20">
    <property type="entry name" value="Oligoendopeptidase f, C-terminal domain"/>
    <property type="match status" value="1"/>
</dbReference>
<dbReference type="MEROPS" id="M03.007"/>
<evidence type="ECO:0000256" key="2">
    <source>
        <dbReference type="ARBA" id="ARBA00022723"/>
    </source>
</evidence>
<keyword evidence="2 6" id="KW-0479">Metal-binding</keyword>
<dbReference type="GO" id="GO:0006508">
    <property type="term" value="P:proteolysis"/>
    <property type="evidence" value="ECO:0007669"/>
    <property type="project" value="UniProtKB-KW"/>
</dbReference>
<keyword evidence="1 6" id="KW-0645">Protease</keyword>
<keyword evidence="4 6" id="KW-0862">Zinc</keyword>
<evidence type="ECO:0000256" key="3">
    <source>
        <dbReference type="ARBA" id="ARBA00022801"/>
    </source>
</evidence>